<feature type="chain" id="PRO_5005503703" description="Imelysin" evidence="1">
    <location>
        <begin position="31"/>
        <end position="232"/>
    </location>
</feature>
<name>A0A0K6H8C5_9GAMM</name>
<evidence type="ECO:0000313" key="2">
    <source>
        <dbReference type="EMBL" id="CUA87237.1"/>
    </source>
</evidence>
<dbReference type="AlphaFoldDB" id="A0A0K6H8C5"/>
<protein>
    <recommendedName>
        <fullName evidence="4">Imelysin</fullName>
    </recommendedName>
</protein>
<evidence type="ECO:0000313" key="3">
    <source>
        <dbReference type="Proteomes" id="UP000182598"/>
    </source>
</evidence>
<proteinExistence type="predicted"/>
<dbReference type="RefSeq" id="WP_055439395.1">
    <property type="nucleotide sequence ID" value="NZ_CYHB01000005.1"/>
</dbReference>
<dbReference type="OrthoDB" id="6236642at2"/>
<organism evidence="2 3">
    <name type="scientific">Pseudidiomarina woesei</name>
    <dbReference type="NCBI Taxonomy" id="1381080"/>
    <lineage>
        <taxon>Bacteria</taxon>
        <taxon>Pseudomonadati</taxon>
        <taxon>Pseudomonadota</taxon>
        <taxon>Gammaproteobacteria</taxon>
        <taxon>Alteromonadales</taxon>
        <taxon>Idiomarinaceae</taxon>
        <taxon>Pseudidiomarina</taxon>
    </lineage>
</organism>
<keyword evidence="1" id="KW-0732">Signal</keyword>
<keyword evidence="3" id="KW-1185">Reference proteome</keyword>
<dbReference type="Proteomes" id="UP000182598">
    <property type="component" value="Unassembled WGS sequence"/>
</dbReference>
<evidence type="ECO:0008006" key="4">
    <source>
        <dbReference type="Google" id="ProtNLM"/>
    </source>
</evidence>
<dbReference type="EMBL" id="CYHB01000005">
    <property type="protein sequence ID" value="CUA87237.1"/>
    <property type="molecule type" value="Genomic_DNA"/>
</dbReference>
<evidence type="ECO:0000256" key="1">
    <source>
        <dbReference type="SAM" id="SignalP"/>
    </source>
</evidence>
<dbReference type="PROSITE" id="PS51257">
    <property type="entry name" value="PROKAR_LIPOPROTEIN"/>
    <property type="match status" value="1"/>
</dbReference>
<gene>
    <name evidence="2" type="ORF">Ga0061064_1736</name>
</gene>
<feature type="signal peptide" evidence="1">
    <location>
        <begin position="1"/>
        <end position="30"/>
    </location>
</feature>
<sequence>MLIKHRWQVSLYFFALILFTGCTESSSPTAATPNKPPASDQAKSHDRVCRFAEQLHALEKLEAPETATLRYLNEQWRELNLNRSVFPLHEATTSRGILSELNLALAHETVTLLKESMKSVSEAYEKIEGLRRFSRDPDNMKVPDSIIRTMVNNLENCCLSAINGNATSLVRETKGSPMYKVGELGYFINRDVNAILRNELALSEYTKRLENAADALPEFVPVSMNTTWAQCD</sequence>
<accession>A0A0K6H8C5</accession>
<reference evidence="3" key="1">
    <citation type="submission" date="2015-08" db="EMBL/GenBank/DDBJ databases">
        <authorList>
            <person name="Varghese N."/>
        </authorList>
    </citation>
    <scope>NUCLEOTIDE SEQUENCE [LARGE SCALE GENOMIC DNA]</scope>
    <source>
        <strain evidence="3">DSM 27808</strain>
    </source>
</reference>